<reference evidence="2 3" key="1">
    <citation type="journal article" date="2016" name="Stand. Genomic Sci.">
        <title>Complete genome sequence and genomic characterization of Microcystis panniformis FACHB 1757 by third-generation sequencing.</title>
        <authorList>
            <person name="Zhang J.Y."/>
            <person name="Guan R."/>
            <person name="Zhang H.J."/>
            <person name="Li H."/>
            <person name="Xiao P."/>
            <person name="Yu G.L."/>
            <person name="Du L."/>
            <person name="Cao D.M."/>
            <person name="Zhu B.C."/>
            <person name="Li R.H."/>
            <person name="Lu Z.H."/>
        </authorList>
    </citation>
    <scope>NUCLEOTIDE SEQUENCE [LARGE SCALE GENOMIC DNA]</scope>
    <source>
        <strain evidence="2 3">FACHB-1757</strain>
    </source>
</reference>
<evidence type="ECO:0000313" key="3">
    <source>
        <dbReference type="Proteomes" id="UP000068167"/>
    </source>
</evidence>
<gene>
    <name evidence="2" type="ORF">VL20_1991</name>
</gene>
<keyword evidence="3" id="KW-1185">Reference proteome</keyword>
<dbReference type="NCBIfam" id="TIGR02595">
    <property type="entry name" value="PEP_CTERM"/>
    <property type="match status" value="1"/>
</dbReference>
<organism evidence="2 3">
    <name type="scientific">Microcystis panniformis FACHB-1757</name>
    <dbReference type="NCBI Taxonomy" id="1638788"/>
    <lineage>
        <taxon>Bacteria</taxon>
        <taxon>Bacillati</taxon>
        <taxon>Cyanobacteriota</taxon>
        <taxon>Cyanophyceae</taxon>
        <taxon>Oscillatoriophycideae</taxon>
        <taxon>Chroococcales</taxon>
        <taxon>Microcystaceae</taxon>
        <taxon>Microcystis</taxon>
    </lineage>
</organism>
<sequence>MVDQFIAGDVYDIYNGATLLGSSDFTPKTPPFPYLPSGNPGLDADWAAASTYSSASLLFGPGSYSLSLAPSSTFPGGLPAGYSVRLNQTAVAVPEPASVLGLLAIGVLGAGSALKRKLK</sequence>
<dbReference type="InterPro" id="IPR013424">
    <property type="entry name" value="Ice-binding_C"/>
</dbReference>
<dbReference type="KEGG" id="mpk:VL20_1991"/>
<dbReference type="EMBL" id="CP011339">
    <property type="protein sequence ID" value="AKV67115.1"/>
    <property type="molecule type" value="Genomic_DNA"/>
</dbReference>
<accession>A0A0K1RZ93</accession>
<dbReference type="PATRIC" id="fig|1638788.3.peg.2002"/>
<name>A0A0K1RZ93_9CHRO</name>
<evidence type="ECO:0000259" key="1">
    <source>
        <dbReference type="Pfam" id="PF07589"/>
    </source>
</evidence>
<dbReference type="Pfam" id="PF07589">
    <property type="entry name" value="PEP-CTERM"/>
    <property type="match status" value="1"/>
</dbReference>
<protein>
    <recommendedName>
        <fullName evidence="1">Ice-binding protein C-terminal domain-containing protein</fullName>
    </recommendedName>
</protein>
<feature type="domain" description="Ice-binding protein C-terminal" evidence="1">
    <location>
        <begin position="92"/>
        <end position="116"/>
    </location>
</feature>
<proteinExistence type="predicted"/>
<evidence type="ECO:0000313" key="2">
    <source>
        <dbReference type="EMBL" id="AKV67115.1"/>
    </source>
</evidence>
<dbReference type="AlphaFoldDB" id="A0A0K1RZ93"/>
<dbReference type="Proteomes" id="UP000068167">
    <property type="component" value="Chromosome"/>
</dbReference>